<protein>
    <submittedName>
        <fullName evidence="1">Uncharacterized protein</fullName>
    </submittedName>
</protein>
<evidence type="ECO:0000313" key="2">
    <source>
        <dbReference type="Proteomes" id="UP001159641"/>
    </source>
</evidence>
<dbReference type="EMBL" id="JAIQCJ010000358">
    <property type="protein sequence ID" value="KAJ8796598.1"/>
    <property type="molecule type" value="Genomic_DNA"/>
</dbReference>
<sequence length="146" mass="15770">MQWTRPLRLSAHPSVLCVMVRAYYKRLQGPGLTSPCESESARLRVRASRPCPRRYGHLECIGLRGAPLEQLGPYPDLSVGRLCFPPAVVAAFVLAGKTEARALECRPHPQAPRPQLAASPPGAVGLRDRAQADTLTGGRSAAVRPL</sequence>
<dbReference type="AlphaFoldDB" id="A0AB34HWF7"/>
<organism evidence="1 2">
    <name type="scientific">Eschrichtius robustus</name>
    <name type="common">California gray whale</name>
    <name type="synonym">Eschrichtius gibbosus</name>
    <dbReference type="NCBI Taxonomy" id="9764"/>
    <lineage>
        <taxon>Eukaryota</taxon>
        <taxon>Metazoa</taxon>
        <taxon>Chordata</taxon>
        <taxon>Craniata</taxon>
        <taxon>Vertebrata</taxon>
        <taxon>Euteleostomi</taxon>
        <taxon>Mammalia</taxon>
        <taxon>Eutheria</taxon>
        <taxon>Laurasiatheria</taxon>
        <taxon>Artiodactyla</taxon>
        <taxon>Whippomorpha</taxon>
        <taxon>Cetacea</taxon>
        <taxon>Mysticeti</taxon>
        <taxon>Eschrichtiidae</taxon>
        <taxon>Eschrichtius</taxon>
    </lineage>
</organism>
<proteinExistence type="predicted"/>
<reference evidence="1 2" key="1">
    <citation type="submission" date="2022-11" db="EMBL/GenBank/DDBJ databases">
        <title>Whole genome sequence of Eschrichtius robustus ER-17-0199.</title>
        <authorList>
            <person name="Bruniche-Olsen A."/>
            <person name="Black A.N."/>
            <person name="Fields C.J."/>
            <person name="Walden K."/>
            <person name="Dewoody J.A."/>
        </authorList>
    </citation>
    <scope>NUCLEOTIDE SEQUENCE [LARGE SCALE GENOMIC DNA]</scope>
    <source>
        <strain evidence="1">ER-17-0199</strain>
        <tissue evidence="1">Blubber</tissue>
    </source>
</reference>
<dbReference type="Proteomes" id="UP001159641">
    <property type="component" value="Unassembled WGS sequence"/>
</dbReference>
<name>A0AB34HWF7_ESCRO</name>
<evidence type="ECO:0000313" key="1">
    <source>
        <dbReference type="EMBL" id="KAJ8796598.1"/>
    </source>
</evidence>
<gene>
    <name evidence="1" type="ORF">J1605_002195</name>
</gene>
<accession>A0AB34HWF7</accession>
<keyword evidence="2" id="KW-1185">Reference proteome</keyword>
<comment type="caution">
    <text evidence="1">The sequence shown here is derived from an EMBL/GenBank/DDBJ whole genome shotgun (WGS) entry which is preliminary data.</text>
</comment>